<dbReference type="SUPFAM" id="SSF109604">
    <property type="entry name" value="HD-domain/PDEase-like"/>
    <property type="match status" value="2"/>
</dbReference>
<dbReference type="Pfam" id="PF13023">
    <property type="entry name" value="HD_3"/>
    <property type="match status" value="2"/>
</dbReference>
<evidence type="ECO:0000313" key="10">
    <source>
        <dbReference type="Proteomes" id="UP000068382"/>
    </source>
</evidence>
<dbReference type="PANTHER" id="PTHR11845:SF13">
    <property type="entry name" value="5'-DEOXYNUCLEOTIDASE HDDC2"/>
    <property type="match status" value="1"/>
</dbReference>
<evidence type="ECO:0000256" key="4">
    <source>
        <dbReference type="ARBA" id="ARBA00011738"/>
    </source>
</evidence>
<evidence type="ECO:0000256" key="1">
    <source>
        <dbReference type="ARBA" id="ARBA00001638"/>
    </source>
</evidence>
<protein>
    <recommendedName>
        <fullName evidence="5">5'-deoxynucleotidase</fullName>
        <ecNumber evidence="5">3.1.3.89</ecNumber>
    </recommendedName>
</protein>
<dbReference type="RefSeq" id="WP_068244188.1">
    <property type="nucleotide sequence ID" value="NZ_LPUY01000074.1"/>
</dbReference>
<proteinExistence type="predicted"/>
<dbReference type="Proteomes" id="UP000068382">
    <property type="component" value="Unassembled WGS sequence"/>
</dbReference>
<accession>A0A132BWL7</accession>
<dbReference type="SMART" id="SM00471">
    <property type="entry name" value="HDc"/>
    <property type="match status" value="2"/>
</dbReference>
<evidence type="ECO:0000256" key="2">
    <source>
        <dbReference type="ARBA" id="ARBA00001936"/>
    </source>
</evidence>
<organism evidence="9 10">
    <name type="scientific">Tritonibacter horizontis</name>
    <dbReference type="NCBI Taxonomy" id="1768241"/>
    <lineage>
        <taxon>Bacteria</taxon>
        <taxon>Pseudomonadati</taxon>
        <taxon>Pseudomonadota</taxon>
        <taxon>Alphaproteobacteria</taxon>
        <taxon>Rhodobacterales</taxon>
        <taxon>Paracoccaceae</taxon>
        <taxon>Tritonibacter</taxon>
    </lineage>
</organism>
<feature type="domain" description="HD/PDEase" evidence="8">
    <location>
        <begin position="32"/>
        <end position="220"/>
    </location>
</feature>
<reference evidence="9 10" key="1">
    <citation type="submission" date="2015-12" db="EMBL/GenBank/DDBJ databases">
        <title>Genome sequence of the marine Rhodobacteraceae strain O3.65, Candidatus Tritonibacter horizontis.</title>
        <authorList>
            <person name="Poehlein A."/>
            <person name="Giebel H.A."/>
            <person name="Voget S."/>
            <person name="Brinkhoff T."/>
        </authorList>
    </citation>
    <scope>NUCLEOTIDE SEQUENCE [LARGE SCALE GENOMIC DNA]</scope>
    <source>
        <strain evidence="9 10">O3.65</strain>
    </source>
</reference>
<dbReference type="Gene3D" id="1.10.3210.10">
    <property type="entry name" value="Hypothetical protein af1432"/>
    <property type="match status" value="2"/>
</dbReference>
<evidence type="ECO:0000256" key="7">
    <source>
        <dbReference type="ARBA" id="ARBA00022801"/>
    </source>
</evidence>
<evidence type="ECO:0000256" key="6">
    <source>
        <dbReference type="ARBA" id="ARBA00022723"/>
    </source>
</evidence>
<keyword evidence="7 9" id="KW-0378">Hydrolase</keyword>
<dbReference type="GO" id="GO:0002953">
    <property type="term" value="F:5'-deoxynucleotidase activity"/>
    <property type="evidence" value="ECO:0007669"/>
    <property type="project" value="UniProtKB-EC"/>
</dbReference>
<comment type="cofactor">
    <cofactor evidence="2">
        <name>Mn(2+)</name>
        <dbReference type="ChEBI" id="CHEBI:29035"/>
    </cofactor>
</comment>
<dbReference type="EC" id="3.1.3.89" evidence="5"/>
<dbReference type="PANTHER" id="PTHR11845">
    <property type="entry name" value="5'-DEOXYNUCLEOTIDASE HDDC2"/>
    <property type="match status" value="1"/>
</dbReference>
<comment type="catalytic activity">
    <reaction evidence="1">
        <text>a 2'-deoxyribonucleoside 5'-phosphate + H2O = a 2'-deoxyribonucleoside + phosphate</text>
        <dbReference type="Rhea" id="RHEA:36167"/>
        <dbReference type="ChEBI" id="CHEBI:15377"/>
        <dbReference type="ChEBI" id="CHEBI:18274"/>
        <dbReference type="ChEBI" id="CHEBI:43474"/>
        <dbReference type="ChEBI" id="CHEBI:65317"/>
        <dbReference type="EC" id="3.1.3.89"/>
    </reaction>
</comment>
<dbReference type="InterPro" id="IPR006674">
    <property type="entry name" value="HD_domain"/>
</dbReference>
<gene>
    <name evidence="9" type="primary">yfbR</name>
    <name evidence="9" type="ORF">TRIHO_25670</name>
</gene>
<dbReference type="GO" id="GO:0005737">
    <property type="term" value="C:cytoplasm"/>
    <property type="evidence" value="ECO:0007669"/>
    <property type="project" value="TreeGrafter"/>
</dbReference>
<dbReference type="AlphaFoldDB" id="A0A132BWL7"/>
<evidence type="ECO:0000256" key="3">
    <source>
        <dbReference type="ARBA" id="ARBA00001941"/>
    </source>
</evidence>
<comment type="subunit">
    <text evidence="4">Homodimer.</text>
</comment>
<name>A0A132BWL7_9RHOB</name>
<dbReference type="PATRIC" id="fig|1768241.3.peg.2689"/>
<dbReference type="InterPro" id="IPR003607">
    <property type="entry name" value="HD/PDEase_dom"/>
</dbReference>
<dbReference type="OrthoDB" id="9796032at2"/>
<evidence type="ECO:0000313" key="9">
    <source>
        <dbReference type="EMBL" id="KUP92596.1"/>
    </source>
</evidence>
<comment type="caution">
    <text evidence="9">The sequence shown here is derived from an EMBL/GenBank/DDBJ whole genome shotgun (WGS) entry which is preliminary data.</text>
</comment>
<feature type="domain" description="HD/PDEase" evidence="8">
    <location>
        <begin position="222"/>
        <end position="343"/>
    </location>
</feature>
<dbReference type="EMBL" id="LPUY01000074">
    <property type="protein sequence ID" value="KUP92596.1"/>
    <property type="molecule type" value="Genomic_DNA"/>
</dbReference>
<dbReference type="InterPro" id="IPR039356">
    <property type="entry name" value="YfbR/HDDC2"/>
</dbReference>
<evidence type="ECO:0000259" key="8">
    <source>
        <dbReference type="SMART" id="SM00471"/>
    </source>
</evidence>
<dbReference type="GO" id="GO:0046872">
    <property type="term" value="F:metal ion binding"/>
    <property type="evidence" value="ECO:0007669"/>
    <property type="project" value="UniProtKB-KW"/>
</dbReference>
<keyword evidence="6" id="KW-0479">Metal-binding</keyword>
<sequence length="388" mass="43082">MTSDLTLQFEFLCDIERLRQVERQNLLLDGRRRENSAEHSWHLALYALCFAPYAPAEVSIPRVIKMLLLHDIVEIDVGDHPIDEPTNWSAVAAAEEVAQRRIFGLLPAAQSDVFAGLWTEFEAAESPDARFAKALDYCQPIFQTLCGSAAPPDHIRVVRENLATGRATCLKDRFPEAYDAAQLLLSGQTLPETDFSARLRFLSEADQLKSVLRASKIADGSRHENSAEHSWHIMLYAWVLAEHSSTNIAPDRVLAMLLLHDLVEIDAGDVPIHTALAAADLARIAAAEQAAAQRLFGMLPEAQARDFLALWDEFEANNTPDAIFAKAIDRVQPILLNLANGGGSWVDYNVTLPQLDTRVGAKVARGAPLVWDHIRRLLTPWFTAQGRI</sequence>
<evidence type="ECO:0000256" key="5">
    <source>
        <dbReference type="ARBA" id="ARBA00012964"/>
    </source>
</evidence>
<comment type="cofactor">
    <cofactor evidence="3">
        <name>Co(2+)</name>
        <dbReference type="ChEBI" id="CHEBI:48828"/>
    </cofactor>
</comment>
<keyword evidence="10" id="KW-1185">Reference proteome</keyword>